<dbReference type="Proteomes" id="UP000215181">
    <property type="component" value="Unassembled WGS sequence"/>
</dbReference>
<protein>
    <submittedName>
        <fullName evidence="1">Uncharacterized protein</fullName>
    </submittedName>
</protein>
<gene>
    <name evidence="1" type="ORF">CGK74_18205</name>
</gene>
<dbReference type="EMBL" id="NOIH01000040">
    <property type="protein sequence ID" value="OYD52409.1"/>
    <property type="molecule type" value="Genomic_DNA"/>
</dbReference>
<organism evidence="1 2">
    <name type="scientific">Thauera propionica</name>
    <dbReference type="NCBI Taxonomy" id="2019431"/>
    <lineage>
        <taxon>Bacteria</taxon>
        <taxon>Pseudomonadati</taxon>
        <taxon>Pseudomonadota</taxon>
        <taxon>Betaproteobacteria</taxon>
        <taxon>Rhodocyclales</taxon>
        <taxon>Zoogloeaceae</taxon>
        <taxon>Thauera</taxon>
    </lineage>
</organism>
<dbReference type="AlphaFoldDB" id="A0A235ETQ2"/>
<sequence length="130" mass="13872">MRANDKRLAEITAQGKPPEKLTADELDYVQKAAGFVNTFAYLSPAEKALYDKAVASGNTEAAAGINMIALIRQGGEMAGGANGTTYNSRTTEITAANIEKYFSHSIVDPTGKAQSQFQALIQFLQDNPVA</sequence>
<accession>A0A235ETQ2</accession>
<evidence type="ECO:0000313" key="1">
    <source>
        <dbReference type="EMBL" id="OYD52409.1"/>
    </source>
</evidence>
<proteinExistence type="predicted"/>
<name>A0A235ETQ2_9RHOO</name>
<comment type="caution">
    <text evidence="1">The sequence shown here is derived from an EMBL/GenBank/DDBJ whole genome shotgun (WGS) entry which is preliminary data.</text>
</comment>
<evidence type="ECO:0000313" key="2">
    <source>
        <dbReference type="Proteomes" id="UP000215181"/>
    </source>
</evidence>
<reference evidence="1 2" key="1">
    <citation type="submission" date="2017-07" db="EMBL/GenBank/DDBJ databases">
        <title>Thauera sp. KNDSS-Mac4 genome sequence and assembly.</title>
        <authorList>
            <person name="Mayilraj S."/>
        </authorList>
    </citation>
    <scope>NUCLEOTIDE SEQUENCE [LARGE SCALE GENOMIC DNA]</scope>
    <source>
        <strain evidence="1 2">KNDSS-Mac4</strain>
    </source>
</reference>
<keyword evidence="2" id="KW-1185">Reference proteome</keyword>